<evidence type="ECO:0000256" key="1">
    <source>
        <dbReference type="SAM" id="SignalP"/>
    </source>
</evidence>
<dbReference type="Proteomes" id="UP000001055">
    <property type="component" value="Unassembled WGS sequence"/>
</dbReference>
<feature type="chain" id="PRO_5004177916" description="IDI-2" evidence="1">
    <location>
        <begin position="24"/>
        <end position="192"/>
    </location>
</feature>
<gene>
    <name evidence="2" type="ORF">SNOG_10266</name>
</gene>
<name>Q0UD98_PHANO</name>
<dbReference type="GeneID" id="5977451"/>
<reference evidence="3" key="1">
    <citation type="journal article" date="2007" name="Plant Cell">
        <title>Dothideomycete-plant interactions illuminated by genome sequencing and EST analysis of the wheat pathogen Stagonospora nodorum.</title>
        <authorList>
            <person name="Hane J.K."/>
            <person name="Lowe R.G."/>
            <person name="Solomon P.S."/>
            <person name="Tan K.C."/>
            <person name="Schoch C.L."/>
            <person name="Spatafora J.W."/>
            <person name="Crous P.W."/>
            <person name="Kodira C."/>
            <person name="Birren B.W."/>
            <person name="Galagan J.E."/>
            <person name="Torriani S.F."/>
            <person name="McDonald B.A."/>
            <person name="Oliver R.P."/>
        </authorList>
    </citation>
    <scope>NUCLEOTIDE SEQUENCE [LARGE SCALE GENOMIC DNA]</scope>
    <source>
        <strain evidence="3">SN15 / ATCC MYA-4574 / FGSC 10173</strain>
    </source>
</reference>
<evidence type="ECO:0000313" key="3">
    <source>
        <dbReference type="Proteomes" id="UP000001055"/>
    </source>
</evidence>
<dbReference type="RefSeq" id="XP_001800545.1">
    <property type="nucleotide sequence ID" value="XM_001800493.1"/>
</dbReference>
<dbReference type="OMA" id="CYYGAPY"/>
<organism evidence="2 3">
    <name type="scientific">Phaeosphaeria nodorum (strain SN15 / ATCC MYA-4574 / FGSC 10173)</name>
    <name type="common">Glume blotch fungus</name>
    <name type="synonym">Parastagonospora nodorum</name>
    <dbReference type="NCBI Taxonomy" id="321614"/>
    <lineage>
        <taxon>Eukaryota</taxon>
        <taxon>Fungi</taxon>
        <taxon>Dikarya</taxon>
        <taxon>Ascomycota</taxon>
        <taxon>Pezizomycotina</taxon>
        <taxon>Dothideomycetes</taxon>
        <taxon>Pleosporomycetidae</taxon>
        <taxon>Pleosporales</taxon>
        <taxon>Pleosporineae</taxon>
        <taxon>Phaeosphaeriaceae</taxon>
        <taxon>Parastagonospora</taxon>
    </lineage>
</organism>
<accession>Q0UD98</accession>
<feature type="signal peptide" evidence="1">
    <location>
        <begin position="1"/>
        <end position="23"/>
    </location>
</feature>
<dbReference type="AlphaFoldDB" id="Q0UD98"/>
<dbReference type="EMBL" id="CH445340">
    <property type="protein sequence ID" value="EAT82601.1"/>
    <property type="molecule type" value="Genomic_DNA"/>
</dbReference>
<evidence type="ECO:0000313" key="2">
    <source>
        <dbReference type="EMBL" id="EAT82601.1"/>
    </source>
</evidence>
<keyword evidence="1" id="KW-0732">Signal</keyword>
<proteinExistence type="predicted"/>
<sequence>MKFTSGSLMGLCLLGLKVTGVLSAALEANVNAGLARDVAANYAALEAECGDLGVMAVPEGTDPKDVRHCAEHPEGRNRYPSIDTSTDPEEPHKLNVVVRAPEAVSESGSSSAEELFGRDTLVCNSDKSPFNCSHGGYCWRECGWKNGPWCWLAGGNGSGPWMRCRQMRDCDYNRGGNCCVGAGSCGCDCRNK</sequence>
<dbReference type="InParanoid" id="Q0UD98"/>
<protein>
    <recommendedName>
        <fullName evidence="4">IDI-2</fullName>
    </recommendedName>
</protein>
<dbReference type="KEGG" id="pno:SNOG_10266"/>
<evidence type="ECO:0008006" key="4">
    <source>
        <dbReference type="Google" id="ProtNLM"/>
    </source>
</evidence>